<dbReference type="PANTHER" id="PTHR11012:SF47">
    <property type="entry name" value="GH22833P"/>
    <property type="match status" value="1"/>
</dbReference>
<proteinExistence type="predicted"/>
<dbReference type="EMBL" id="JAAOIC020000052">
    <property type="protein sequence ID" value="KAG8035907.1"/>
    <property type="molecule type" value="Genomic_DNA"/>
</dbReference>
<dbReference type="Proteomes" id="UP000729913">
    <property type="component" value="Unassembled WGS sequence"/>
</dbReference>
<evidence type="ECO:0000259" key="1">
    <source>
        <dbReference type="SMART" id="SM00587"/>
    </source>
</evidence>
<protein>
    <recommendedName>
        <fullName evidence="1">CHK kinase-like domain-containing protein</fullName>
    </recommendedName>
</protein>
<name>A0A8J5QUC2_9HYME</name>
<reference evidence="2" key="1">
    <citation type="submission" date="2020-03" db="EMBL/GenBank/DDBJ databases">
        <authorList>
            <person name="Chebbi M.A."/>
            <person name="Drezen J.M."/>
        </authorList>
    </citation>
    <scope>NUCLEOTIDE SEQUENCE</scope>
    <source>
        <tissue evidence="2">Whole body</tissue>
    </source>
</reference>
<evidence type="ECO:0000313" key="2">
    <source>
        <dbReference type="EMBL" id="KAG8035907.1"/>
    </source>
</evidence>
<feature type="domain" description="CHK kinase-like" evidence="1">
    <location>
        <begin position="130"/>
        <end position="329"/>
    </location>
</feature>
<dbReference type="InterPro" id="IPR015897">
    <property type="entry name" value="CHK_kinase-like"/>
</dbReference>
<sequence length="415" mass="47700">MVFVFKLAEEGDGYKEEDDEREAKEFFQTILRKHENDPKLEVTSCTDEAGSKIGDNYLSVVIRTTINGKFGNGKSYNKTVVTKHCPHWRPTAKLVRNAEVFQNEAHVYQNILPHFKNVAPPCIYASLDEIVMDDLRLEGYVVQPRSNLLDMEHCTAVVQKLASFHASSLALKLSNPSLFTELMAPLQEILFPQDETPSLGQSIEMSIDLAVKHLKSLEQTSELVKAIEFLDSQRPAVLETMKALTKPAQDKYNLMSHGDCWNNNILFKHDASGRVCDVKLIDFQIVRHVSPAIDFHYFVYSSAQSPIINSQYDELVQIYYRHFTKILRELRVNDADVQALSLDWFRNQLKHHAPYGLFTSAWLVNAVLAEDEDLINMDDLDMEFFQNRQEDMVPIKANKAHRIKCIVLHYMRTYV</sequence>
<gene>
    <name evidence="2" type="ORF">G9C98_003033</name>
</gene>
<dbReference type="Pfam" id="PF02958">
    <property type="entry name" value="EcKL"/>
    <property type="match status" value="1"/>
</dbReference>
<dbReference type="OrthoDB" id="190089at2759"/>
<reference evidence="2" key="2">
    <citation type="submission" date="2021-04" db="EMBL/GenBank/DDBJ databases">
        <title>Genome-wide patterns of bracovirus chromosomal integration into multiple host tissues during parasitism.</title>
        <authorList>
            <person name="Chebbi M.A.C."/>
        </authorList>
    </citation>
    <scope>NUCLEOTIDE SEQUENCE</scope>
    <source>
        <tissue evidence="2">Whole body</tissue>
    </source>
</reference>
<dbReference type="SMART" id="SM00587">
    <property type="entry name" value="CHK"/>
    <property type="match status" value="1"/>
</dbReference>
<keyword evidence="3" id="KW-1185">Reference proteome</keyword>
<evidence type="ECO:0000313" key="3">
    <source>
        <dbReference type="Proteomes" id="UP000729913"/>
    </source>
</evidence>
<organism evidence="2 3">
    <name type="scientific">Cotesia typhae</name>
    <dbReference type="NCBI Taxonomy" id="2053667"/>
    <lineage>
        <taxon>Eukaryota</taxon>
        <taxon>Metazoa</taxon>
        <taxon>Ecdysozoa</taxon>
        <taxon>Arthropoda</taxon>
        <taxon>Hexapoda</taxon>
        <taxon>Insecta</taxon>
        <taxon>Pterygota</taxon>
        <taxon>Neoptera</taxon>
        <taxon>Endopterygota</taxon>
        <taxon>Hymenoptera</taxon>
        <taxon>Apocrita</taxon>
        <taxon>Ichneumonoidea</taxon>
        <taxon>Braconidae</taxon>
        <taxon>Microgastrinae</taxon>
        <taxon>Cotesia</taxon>
    </lineage>
</organism>
<dbReference type="InterPro" id="IPR004119">
    <property type="entry name" value="EcKL"/>
</dbReference>
<dbReference type="AlphaFoldDB" id="A0A8J5QUC2"/>
<dbReference type="PANTHER" id="PTHR11012">
    <property type="entry name" value="PROTEIN KINASE-LIKE DOMAIN-CONTAINING"/>
    <property type="match status" value="1"/>
</dbReference>
<accession>A0A8J5QUC2</accession>
<comment type="caution">
    <text evidence="2">The sequence shown here is derived from an EMBL/GenBank/DDBJ whole genome shotgun (WGS) entry which is preliminary data.</text>
</comment>